<evidence type="ECO:0000313" key="4">
    <source>
        <dbReference type="EMBL" id="UWX05510.1"/>
    </source>
</evidence>
<dbReference type="InterPro" id="IPR019734">
    <property type="entry name" value="TPR_rpt"/>
</dbReference>
<dbReference type="PROSITE" id="PS51257">
    <property type="entry name" value="PROKAR_LIPOPROTEIN"/>
    <property type="match status" value="1"/>
</dbReference>
<evidence type="ECO:0000256" key="2">
    <source>
        <dbReference type="SAM" id="MobiDB-lite"/>
    </source>
</evidence>
<reference evidence="4" key="1">
    <citation type="submission" date="2020-12" db="EMBL/GenBank/DDBJ databases">
        <title>Taurinivorans muris gen. nov., sp. nov., fundamental and realized metabolic niche of a ubiquitous sulfidogenic bacterium in the murine intestine.</title>
        <authorList>
            <person name="Ye H."/>
            <person name="Hanson B.T."/>
            <person name="Loy A."/>
        </authorList>
    </citation>
    <scope>NUCLEOTIDE SEQUENCE</scope>
    <source>
        <strain evidence="4">LT0009</strain>
    </source>
</reference>
<dbReference type="NCBIfam" id="TIGR02795">
    <property type="entry name" value="tol_pal_ybgF"/>
    <property type="match status" value="1"/>
</dbReference>
<dbReference type="InterPro" id="IPR034706">
    <property type="entry name" value="CpoB"/>
</dbReference>
<name>A0ABY5Y014_9BACT</name>
<sequence>MKKSYLALLVPVLLLGSACTAGSNNLQYAVNENTRAIRQLQAQVSNVQPAQADSWSQIQALHREMAALRGSLDNLQNSTAHLGGTAQLGNIIARHDRALRLIETQLAMDLQLDSPADMQSQTSVPTESNNTAMITTPSPSTQTQQNTAAAQPNAPAKNADTAQALYDNGINSFNSRDYQKGLNAFKDFTTVYPDHKLVSNAWFWQGECQYQLKNYAGAALAYEKVISQFPNSSKAPACYLKQAMSFMELKKNDAAKQRLNELITIYPKAAEAKRAQTILKNL</sequence>
<keyword evidence="1" id="KW-0802">TPR repeat</keyword>
<dbReference type="PROSITE" id="PS50005">
    <property type="entry name" value="TPR"/>
    <property type="match status" value="1"/>
</dbReference>
<feature type="signal peptide" evidence="3">
    <location>
        <begin position="1"/>
        <end position="21"/>
    </location>
</feature>
<dbReference type="Gene3D" id="1.25.40.10">
    <property type="entry name" value="Tetratricopeptide repeat domain"/>
    <property type="match status" value="1"/>
</dbReference>
<proteinExistence type="inferred from homology"/>
<dbReference type="SMART" id="SM00028">
    <property type="entry name" value="TPR"/>
    <property type="match status" value="3"/>
</dbReference>
<feature type="compositionally biased region" description="Low complexity" evidence="2">
    <location>
        <begin position="135"/>
        <end position="156"/>
    </location>
</feature>
<protein>
    <submittedName>
        <fullName evidence="4">Tol-pal system protein YbgF</fullName>
    </submittedName>
</protein>
<dbReference type="SUPFAM" id="SSF48452">
    <property type="entry name" value="TPR-like"/>
    <property type="match status" value="1"/>
</dbReference>
<dbReference type="Pfam" id="PF13174">
    <property type="entry name" value="TPR_6"/>
    <property type="match status" value="1"/>
</dbReference>
<feature type="compositionally biased region" description="Polar residues" evidence="2">
    <location>
        <begin position="117"/>
        <end position="134"/>
    </location>
</feature>
<evidence type="ECO:0000256" key="3">
    <source>
        <dbReference type="SAM" id="SignalP"/>
    </source>
</evidence>
<keyword evidence="5" id="KW-1185">Reference proteome</keyword>
<dbReference type="InterPro" id="IPR011990">
    <property type="entry name" value="TPR-like_helical_dom_sf"/>
</dbReference>
<dbReference type="Pfam" id="PF13432">
    <property type="entry name" value="TPR_16"/>
    <property type="match status" value="1"/>
</dbReference>
<keyword evidence="3" id="KW-0732">Signal</keyword>
<dbReference type="HAMAP" id="MF_02066">
    <property type="entry name" value="CpoB"/>
    <property type="match status" value="1"/>
</dbReference>
<feature type="repeat" description="TPR" evidence="1">
    <location>
        <begin position="199"/>
        <end position="232"/>
    </location>
</feature>
<accession>A0ABY5Y014</accession>
<gene>
    <name evidence="4" type="primary">ybgF</name>
    <name evidence="4" type="ORF">JBF11_08690</name>
</gene>
<organism evidence="4 5">
    <name type="scientific">Taurinivorans muris</name>
    <dbReference type="NCBI Taxonomy" id="2787751"/>
    <lineage>
        <taxon>Bacteria</taxon>
        <taxon>Pseudomonadati</taxon>
        <taxon>Thermodesulfobacteriota</taxon>
        <taxon>Desulfovibrionia</taxon>
        <taxon>Desulfovibrionales</taxon>
        <taxon>Desulfovibrionaceae</taxon>
        <taxon>Taurinivorans</taxon>
    </lineage>
</organism>
<feature type="chain" id="PRO_5045661538" evidence="3">
    <location>
        <begin position="22"/>
        <end position="282"/>
    </location>
</feature>
<dbReference type="Proteomes" id="UP001058120">
    <property type="component" value="Chromosome"/>
</dbReference>
<dbReference type="EMBL" id="CP065938">
    <property type="protein sequence ID" value="UWX05510.1"/>
    <property type="molecule type" value="Genomic_DNA"/>
</dbReference>
<feature type="region of interest" description="Disordered" evidence="2">
    <location>
        <begin position="114"/>
        <end position="158"/>
    </location>
</feature>
<dbReference type="RefSeq" id="WP_334315093.1">
    <property type="nucleotide sequence ID" value="NZ_CP065938.1"/>
</dbReference>
<dbReference type="InterPro" id="IPR014162">
    <property type="entry name" value="CpoB_C"/>
</dbReference>
<evidence type="ECO:0000313" key="5">
    <source>
        <dbReference type="Proteomes" id="UP001058120"/>
    </source>
</evidence>
<evidence type="ECO:0000256" key="1">
    <source>
        <dbReference type="PROSITE-ProRule" id="PRU00339"/>
    </source>
</evidence>